<organism evidence="1 2">
    <name type="scientific">Trichostrongylus colubriformis</name>
    <name type="common">Black scour worm</name>
    <dbReference type="NCBI Taxonomy" id="6319"/>
    <lineage>
        <taxon>Eukaryota</taxon>
        <taxon>Metazoa</taxon>
        <taxon>Ecdysozoa</taxon>
        <taxon>Nematoda</taxon>
        <taxon>Chromadorea</taxon>
        <taxon>Rhabditida</taxon>
        <taxon>Rhabditina</taxon>
        <taxon>Rhabditomorpha</taxon>
        <taxon>Strongyloidea</taxon>
        <taxon>Trichostrongylidae</taxon>
        <taxon>Trichostrongylus</taxon>
    </lineage>
</organism>
<dbReference type="Proteomes" id="UP001331761">
    <property type="component" value="Unassembled WGS sequence"/>
</dbReference>
<dbReference type="AlphaFoldDB" id="A0AAN8IG49"/>
<sequence>MVVSALCNCEDQCCCVVVSLCSGVRFCLGILLMLVIQHWHPTTAATMHTWTFGRHAGLLEYPAMVR</sequence>
<name>A0AAN8IG49_TRICO</name>
<evidence type="ECO:0000313" key="2">
    <source>
        <dbReference type="Proteomes" id="UP001331761"/>
    </source>
</evidence>
<dbReference type="EMBL" id="WIXE01021108">
    <property type="protein sequence ID" value="KAK5968688.1"/>
    <property type="molecule type" value="Genomic_DNA"/>
</dbReference>
<protein>
    <submittedName>
        <fullName evidence="1">Uncharacterized protein</fullName>
    </submittedName>
</protein>
<reference evidence="1 2" key="1">
    <citation type="submission" date="2019-10" db="EMBL/GenBank/DDBJ databases">
        <title>Assembly and Annotation for the nematode Trichostrongylus colubriformis.</title>
        <authorList>
            <person name="Martin J."/>
        </authorList>
    </citation>
    <scope>NUCLEOTIDE SEQUENCE [LARGE SCALE GENOMIC DNA]</scope>
    <source>
        <strain evidence="1">G859</strain>
        <tissue evidence="1">Whole worm</tissue>
    </source>
</reference>
<keyword evidence="2" id="KW-1185">Reference proteome</keyword>
<proteinExistence type="predicted"/>
<accession>A0AAN8IG49</accession>
<evidence type="ECO:0000313" key="1">
    <source>
        <dbReference type="EMBL" id="KAK5968688.1"/>
    </source>
</evidence>
<gene>
    <name evidence="1" type="ORF">GCK32_000292</name>
</gene>
<comment type="caution">
    <text evidence="1">The sequence shown here is derived from an EMBL/GenBank/DDBJ whole genome shotgun (WGS) entry which is preliminary data.</text>
</comment>